<name>A0A1B6E4Z5_9HEMI</name>
<dbReference type="PROSITE" id="PS50191">
    <property type="entry name" value="CRAL_TRIO"/>
    <property type="match status" value="1"/>
</dbReference>
<dbReference type="AlphaFoldDB" id="A0A1B6E4Z5"/>
<dbReference type="SMART" id="SM00516">
    <property type="entry name" value="SEC14"/>
    <property type="match status" value="1"/>
</dbReference>
<dbReference type="GO" id="GO:0016020">
    <property type="term" value="C:membrane"/>
    <property type="evidence" value="ECO:0007669"/>
    <property type="project" value="TreeGrafter"/>
</dbReference>
<evidence type="ECO:0000313" key="2">
    <source>
        <dbReference type="EMBL" id="JAS33003.1"/>
    </source>
</evidence>
<feature type="domain" description="CRAL-TRIO" evidence="1">
    <location>
        <begin position="99"/>
        <end position="250"/>
    </location>
</feature>
<dbReference type="Pfam" id="PF00650">
    <property type="entry name" value="CRAL_TRIO"/>
    <property type="match status" value="1"/>
</dbReference>
<sequence length="300" mass="34982">MSCSEASHTLHKDMEAKKLTPEDLAHMKEWVSKQPHFPKNISDDLLKLFLHSCYYRLEVTKKALETYLTLKTNTPEFFDNRTVEDNGIKHILNVVKFCILPKTSKNGYTVLFAKLINCEVSQFVLDDAIKLLFMVVDTYLKEYKTKSRGLLFLFDHSGVSLGHLTRVNLSSVRKYFHYIQDAMPVRLKGIHIINVNPVMTHIMTMIKPFIHKQHVQHIHLHTPDDIKNMYETIPQDILPKDYNGEESSSDTLSKELLEKLCENTEFFKQDEKLRIDDSKRQDSNYDNFSTHGSFKKLTLD</sequence>
<dbReference type="EMBL" id="GEDC01004295">
    <property type="protein sequence ID" value="JAS33003.1"/>
    <property type="molecule type" value="Transcribed_RNA"/>
</dbReference>
<gene>
    <name evidence="2" type="ORF">g.7191</name>
</gene>
<organism evidence="2">
    <name type="scientific">Clastoptera arizonana</name>
    <name type="common">Arizona spittle bug</name>
    <dbReference type="NCBI Taxonomy" id="38151"/>
    <lineage>
        <taxon>Eukaryota</taxon>
        <taxon>Metazoa</taxon>
        <taxon>Ecdysozoa</taxon>
        <taxon>Arthropoda</taxon>
        <taxon>Hexapoda</taxon>
        <taxon>Insecta</taxon>
        <taxon>Pterygota</taxon>
        <taxon>Neoptera</taxon>
        <taxon>Paraneoptera</taxon>
        <taxon>Hemiptera</taxon>
        <taxon>Auchenorrhyncha</taxon>
        <taxon>Cercopoidea</taxon>
        <taxon>Clastopteridae</taxon>
        <taxon>Clastoptera</taxon>
    </lineage>
</organism>
<dbReference type="Gene3D" id="3.40.525.10">
    <property type="entry name" value="CRAL-TRIO lipid binding domain"/>
    <property type="match status" value="1"/>
</dbReference>
<dbReference type="PRINTS" id="PR00180">
    <property type="entry name" value="CRETINALDHBP"/>
</dbReference>
<dbReference type="InterPro" id="IPR036865">
    <property type="entry name" value="CRAL-TRIO_dom_sf"/>
</dbReference>
<protein>
    <recommendedName>
        <fullName evidence="1">CRAL-TRIO domain-containing protein</fullName>
    </recommendedName>
</protein>
<dbReference type="InterPro" id="IPR036273">
    <property type="entry name" value="CRAL/TRIO_N_dom_sf"/>
</dbReference>
<dbReference type="SUPFAM" id="SSF46938">
    <property type="entry name" value="CRAL/TRIO N-terminal domain"/>
    <property type="match status" value="1"/>
</dbReference>
<reference evidence="2" key="1">
    <citation type="submission" date="2015-12" db="EMBL/GenBank/DDBJ databases">
        <title>De novo transcriptome assembly of four potential Pierce s Disease insect vectors from Arizona vineyards.</title>
        <authorList>
            <person name="Tassone E.E."/>
        </authorList>
    </citation>
    <scope>NUCLEOTIDE SEQUENCE</scope>
</reference>
<proteinExistence type="predicted"/>
<dbReference type="PANTHER" id="PTHR10174">
    <property type="entry name" value="ALPHA-TOCOPHEROL TRANSFER PROTEIN-RELATED"/>
    <property type="match status" value="1"/>
</dbReference>
<evidence type="ECO:0000259" key="1">
    <source>
        <dbReference type="PROSITE" id="PS50191"/>
    </source>
</evidence>
<accession>A0A1B6E4Z5</accession>
<dbReference type="SUPFAM" id="SSF52087">
    <property type="entry name" value="CRAL/TRIO domain"/>
    <property type="match status" value="1"/>
</dbReference>
<dbReference type="CDD" id="cd00170">
    <property type="entry name" value="SEC14"/>
    <property type="match status" value="1"/>
</dbReference>
<dbReference type="PANTHER" id="PTHR10174:SF213">
    <property type="entry name" value="CRAL-TRIO DOMAIN-CONTAINING PROTEIN"/>
    <property type="match status" value="1"/>
</dbReference>
<dbReference type="GO" id="GO:1902936">
    <property type="term" value="F:phosphatidylinositol bisphosphate binding"/>
    <property type="evidence" value="ECO:0007669"/>
    <property type="project" value="TreeGrafter"/>
</dbReference>
<dbReference type="InterPro" id="IPR001251">
    <property type="entry name" value="CRAL-TRIO_dom"/>
</dbReference>